<dbReference type="AlphaFoldDB" id="A0A314YUK3"/>
<dbReference type="Proteomes" id="UP000250321">
    <property type="component" value="Unassembled WGS sequence"/>
</dbReference>
<name>A0A314YUK3_PRUYE</name>
<sequence>MHNIFPVEQLLLSWDVYPGDTVSVNYVASKAHKQQTRNGGLLAQTPSTMVSKPSAGAGTIITGDAVKVASSHKAESVEHTTNIKQVATAPKSFGRSETVTYASSTDAVHSSPLVVDQFARAGVAAVNFLSDIVNGKLPLSDGLGMLNLPQNCMVDPTRPSPVSSPHM</sequence>
<reference evidence="1 2" key="1">
    <citation type="submission" date="2018-02" db="EMBL/GenBank/DDBJ databases">
        <title>Draft genome of wild Prunus yedoensis var. nudiflora.</title>
        <authorList>
            <person name="Baek S."/>
            <person name="Kim J.-H."/>
            <person name="Choi K."/>
            <person name="Kim G.-B."/>
            <person name="Cho A."/>
            <person name="Jang H."/>
            <person name="Shin C.-H."/>
            <person name="Yu H.-J."/>
            <person name="Mun J.-H."/>
        </authorList>
    </citation>
    <scope>NUCLEOTIDE SEQUENCE [LARGE SCALE GENOMIC DNA]</scope>
    <source>
        <strain evidence="2">cv. Jeju island</strain>
        <tissue evidence="1">Leaf</tissue>
    </source>
</reference>
<protein>
    <submittedName>
        <fullName evidence="1">Pentatricopeptide repeat-containing protein</fullName>
    </submittedName>
</protein>
<accession>A0A314YUK3</accession>
<evidence type="ECO:0000313" key="1">
    <source>
        <dbReference type="EMBL" id="PQQ08498.1"/>
    </source>
</evidence>
<keyword evidence="2" id="KW-1185">Reference proteome</keyword>
<proteinExistence type="predicted"/>
<gene>
    <name evidence="1" type="ORF">Pyn_19301</name>
</gene>
<evidence type="ECO:0000313" key="2">
    <source>
        <dbReference type="Proteomes" id="UP000250321"/>
    </source>
</evidence>
<dbReference type="EMBL" id="PJQY01000720">
    <property type="protein sequence ID" value="PQQ08498.1"/>
    <property type="molecule type" value="Genomic_DNA"/>
</dbReference>
<organism evidence="1 2">
    <name type="scientific">Prunus yedoensis var. nudiflora</name>
    <dbReference type="NCBI Taxonomy" id="2094558"/>
    <lineage>
        <taxon>Eukaryota</taxon>
        <taxon>Viridiplantae</taxon>
        <taxon>Streptophyta</taxon>
        <taxon>Embryophyta</taxon>
        <taxon>Tracheophyta</taxon>
        <taxon>Spermatophyta</taxon>
        <taxon>Magnoliopsida</taxon>
        <taxon>eudicotyledons</taxon>
        <taxon>Gunneridae</taxon>
        <taxon>Pentapetalae</taxon>
        <taxon>rosids</taxon>
        <taxon>fabids</taxon>
        <taxon>Rosales</taxon>
        <taxon>Rosaceae</taxon>
        <taxon>Amygdaloideae</taxon>
        <taxon>Amygdaleae</taxon>
        <taxon>Prunus</taxon>
    </lineage>
</organism>
<comment type="caution">
    <text evidence="1">The sequence shown here is derived from an EMBL/GenBank/DDBJ whole genome shotgun (WGS) entry which is preliminary data.</text>
</comment>